<keyword evidence="1" id="KW-1185">Reference proteome</keyword>
<evidence type="ECO:0000313" key="1">
    <source>
        <dbReference type="Proteomes" id="UP000887569"/>
    </source>
</evidence>
<reference evidence="2" key="1">
    <citation type="submission" date="2022-11" db="UniProtKB">
        <authorList>
            <consortium name="WormBaseParasite"/>
        </authorList>
    </citation>
    <scope>IDENTIFICATION</scope>
</reference>
<dbReference type="Proteomes" id="UP000887569">
    <property type="component" value="Unplaced"/>
</dbReference>
<name>A0A915CHM6_PARUN</name>
<dbReference type="AlphaFoldDB" id="A0A915CHM6"/>
<protein>
    <submittedName>
        <fullName evidence="2">Uncharacterized protein</fullName>
    </submittedName>
</protein>
<organism evidence="1 2">
    <name type="scientific">Parascaris univalens</name>
    <name type="common">Nematode worm</name>
    <dbReference type="NCBI Taxonomy" id="6257"/>
    <lineage>
        <taxon>Eukaryota</taxon>
        <taxon>Metazoa</taxon>
        <taxon>Ecdysozoa</taxon>
        <taxon>Nematoda</taxon>
        <taxon>Chromadorea</taxon>
        <taxon>Rhabditida</taxon>
        <taxon>Spirurina</taxon>
        <taxon>Ascaridomorpha</taxon>
        <taxon>Ascaridoidea</taxon>
        <taxon>Ascarididae</taxon>
        <taxon>Parascaris</taxon>
    </lineage>
</organism>
<proteinExistence type="predicted"/>
<accession>A0A915CHM6</accession>
<evidence type="ECO:0000313" key="2">
    <source>
        <dbReference type="WBParaSite" id="PgR205_g004_t07"/>
    </source>
</evidence>
<sequence>MHANCSARLHFSIVERPLIKNLKERKINELNEMNWGENSNRRNCTLSVRIECFAKCEQRKSAMKKQPSHMRLAFHISFTRSTSFRSEITPKEAIF</sequence>
<dbReference type="WBParaSite" id="PgR205_g004_t07">
    <property type="protein sequence ID" value="PgR205_g004_t07"/>
    <property type="gene ID" value="PgR205_g004"/>
</dbReference>